<feature type="compositionally biased region" description="Basic and acidic residues" evidence="1">
    <location>
        <begin position="1"/>
        <end position="13"/>
    </location>
</feature>
<dbReference type="EMBL" id="MFBO01000041">
    <property type="protein sequence ID" value="OGD96961.1"/>
    <property type="molecule type" value="Genomic_DNA"/>
</dbReference>
<comment type="caution">
    <text evidence="3">The sequence shown here is derived from an EMBL/GenBank/DDBJ whole genome shotgun (WGS) entry which is preliminary data.</text>
</comment>
<keyword evidence="2" id="KW-0812">Transmembrane</keyword>
<evidence type="ECO:0000256" key="2">
    <source>
        <dbReference type="SAM" id="Phobius"/>
    </source>
</evidence>
<reference evidence="3 4" key="1">
    <citation type="journal article" date="2016" name="Nat. Commun.">
        <title>Thousands of microbial genomes shed light on interconnected biogeochemical processes in an aquifer system.</title>
        <authorList>
            <person name="Anantharaman K."/>
            <person name="Brown C.T."/>
            <person name="Hug L.A."/>
            <person name="Sharon I."/>
            <person name="Castelle C.J."/>
            <person name="Probst A.J."/>
            <person name="Thomas B.C."/>
            <person name="Singh A."/>
            <person name="Wilkins M.J."/>
            <person name="Karaoz U."/>
            <person name="Brodie E.L."/>
            <person name="Williams K.H."/>
            <person name="Hubbard S.S."/>
            <person name="Banfield J.F."/>
        </authorList>
    </citation>
    <scope>NUCLEOTIDE SEQUENCE [LARGE SCALE GENOMIC DNA]</scope>
</reference>
<evidence type="ECO:0000313" key="4">
    <source>
        <dbReference type="Proteomes" id="UP000176740"/>
    </source>
</evidence>
<feature type="transmembrane region" description="Helical" evidence="2">
    <location>
        <begin position="45"/>
        <end position="65"/>
    </location>
</feature>
<feature type="region of interest" description="Disordered" evidence="1">
    <location>
        <begin position="1"/>
        <end position="27"/>
    </location>
</feature>
<keyword evidence="2" id="KW-1133">Transmembrane helix</keyword>
<keyword evidence="2" id="KW-0472">Membrane</keyword>
<dbReference type="AlphaFoldDB" id="A0A1F5GYL8"/>
<accession>A0A1F5GYL8</accession>
<protein>
    <submittedName>
        <fullName evidence="3">Uncharacterized protein</fullName>
    </submittedName>
</protein>
<name>A0A1F5GYL8_9BACT</name>
<sequence>MEADSIDKIDVKDQNTPQVELKQRPVEPITQPLNKKSSSLKLNKVVPLIFILLIIAAGAVSGLYLSSTGKNGESKSAFSQEEELTPQIQQSFTQTFRDEAEGEIEKNDALDKYAQGTHKLIRPGGEDQTAYLTSSVLDLDEYVSKKVKVFGETFGSSQVGWLMDVGKVEVIQ</sequence>
<organism evidence="3 4">
    <name type="scientific">Candidatus Curtissbacteria bacterium RIFCSPLOWO2_01_FULL_38_11b</name>
    <dbReference type="NCBI Taxonomy" id="1797725"/>
    <lineage>
        <taxon>Bacteria</taxon>
        <taxon>Candidatus Curtissiibacteriota</taxon>
    </lineage>
</organism>
<evidence type="ECO:0000313" key="3">
    <source>
        <dbReference type="EMBL" id="OGD96961.1"/>
    </source>
</evidence>
<dbReference type="STRING" id="1797725.A3A49_02500"/>
<gene>
    <name evidence="3" type="ORF">A3A49_02500</name>
</gene>
<dbReference type="Proteomes" id="UP000176740">
    <property type="component" value="Unassembled WGS sequence"/>
</dbReference>
<proteinExistence type="predicted"/>
<evidence type="ECO:0000256" key="1">
    <source>
        <dbReference type="SAM" id="MobiDB-lite"/>
    </source>
</evidence>